<evidence type="ECO:0000313" key="7">
    <source>
        <dbReference type="EMBL" id="KAJ3561103.1"/>
    </source>
</evidence>
<feature type="transmembrane region" description="Helical" evidence="5">
    <location>
        <begin position="69"/>
        <end position="90"/>
    </location>
</feature>
<dbReference type="AlphaFoldDB" id="A0AAD5VIJ1"/>
<dbReference type="Proteomes" id="UP001213000">
    <property type="component" value="Unassembled WGS sequence"/>
</dbReference>
<evidence type="ECO:0000256" key="4">
    <source>
        <dbReference type="ARBA" id="ARBA00023136"/>
    </source>
</evidence>
<dbReference type="PROSITE" id="PS50850">
    <property type="entry name" value="MFS"/>
    <property type="match status" value="1"/>
</dbReference>
<keyword evidence="4 5" id="KW-0472">Membrane</keyword>
<keyword evidence="8" id="KW-1185">Reference proteome</keyword>
<feature type="transmembrane region" description="Helical" evidence="5">
    <location>
        <begin position="403"/>
        <end position="421"/>
    </location>
</feature>
<sequence>MNEAKGELSKSLSPDIVALDEHEIPQNLAKWRKWLAVLVISASSLCITCTSTLAAFAEVGIASEFKVKKIVSVLSVSLFIEGLGIGPLIVGPLSEVFGRNPIYRASYVLLFAFSWAVAFAPDIVFRLFTGLCGAAFLSVAGGSVTDLFSDREVATPMAIYTISPFLGPVIGPLISGFINQHLEWRWTFYLVIAWSFAQLVALYLCVPETFVPVLLKRKVRKLAAQNRENLQKRRLASDQQRNPDQLLYSFQTYLVGQNGVHAGYMVVMGILYLSFQVYPIIFEQQHGFNLQETGLGFLGIGVGLLMGLATQPLWNRFHDRITERNNGKLPPEARLYMGQVGGICIPVSLFWLAFTTYPSVHWIVPIIASVPFGAGIYFVYTSTFTYLVTAYRPVAASAMAGNSAMRATFGAVFPLFAGAMYTRLGTVGATALLAGLMTLIAPLPFVIARIGPSLRRQSRFAV</sequence>
<dbReference type="PANTHER" id="PTHR23502:SF7">
    <property type="entry name" value="DRUG_PROTON ANTIPORTER YHK8-RELATED"/>
    <property type="match status" value="1"/>
</dbReference>
<dbReference type="CDD" id="cd17323">
    <property type="entry name" value="MFS_Tpo1_MDR_like"/>
    <property type="match status" value="1"/>
</dbReference>
<feature type="transmembrane region" description="Helical" evidence="5">
    <location>
        <begin position="190"/>
        <end position="215"/>
    </location>
</feature>
<dbReference type="EMBL" id="JANIEX010001055">
    <property type="protein sequence ID" value="KAJ3561103.1"/>
    <property type="molecule type" value="Genomic_DNA"/>
</dbReference>
<evidence type="ECO:0000256" key="5">
    <source>
        <dbReference type="SAM" id="Phobius"/>
    </source>
</evidence>
<name>A0AAD5VIJ1_9AGAR</name>
<evidence type="ECO:0000256" key="3">
    <source>
        <dbReference type="ARBA" id="ARBA00022989"/>
    </source>
</evidence>
<comment type="caution">
    <text evidence="7">The sequence shown here is derived from an EMBL/GenBank/DDBJ whole genome shotgun (WGS) entry which is preliminary data.</text>
</comment>
<evidence type="ECO:0000313" key="8">
    <source>
        <dbReference type="Proteomes" id="UP001213000"/>
    </source>
</evidence>
<keyword evidence="3 5" id="KW-1133">Transmembrane helix</keyword>
<evidence type="ECO:0000256" key="2">
    <source>
        <dbReference type="ARBA" id="ARBA00022692"/>
    </source>
</evidence>
<feature type="transmembrane region" description="Helical" evidence="5">
    <location>
        <begin position="294"/>
        <end position="314"/>
    </location>
</feature>
<accession>A0AAD5VIJ1</accession>
<comment type="subcellular location">
    <subcellularLocation>
        <location evidence="1">Membrane</location>
        <topology evidence="1">Multi-pass membrane protein</topology>
    </subcellularLocation>
</comment>
<feature type="domain" description="Major facilitator superfamily (MFS) profile" evidence="6">
    <location>
        <begin position="36"/>
        <end position="453"/>
    </location>
</feature>
<dbReference type="GO" id="GO:0022857">
    <property type="term" value="F:transmembrane transporter activity"/>
    <property type="evidence" value="ECO:0007669"/>
    <property type="project" value="InterPro"/>
</dbReference>
<feature type="transmembrane region" description="Helical" evidence="5">
    <location>
        <begin position="262"/>
        <end position="282"/>
    </location>
</feature>
<feature type="transmembrane region" description="Helical" evidence="5">
    <location>
        <begin position="427"/>
        <end position="450"/>
    </location>
</feature>
<dbReference type="InterPro" id="IPR036259">
    <property type="entry name" value="MFS_trans_sf"/>
</dbReference>
<feature type="transmembrane region" description="Helical" evidence="5">
    <location>
        <begin position="127"/>
        <end position="145"/>
    </location>
</feature>
<feature type="transmembrane region" description="Helical" evidence="5">
    <location>
        <begin position="34"/>
        <end position="57"/>
    </location>
</feature>
<feature type="transmembrane region" description="Helical" evidence="5">
    <location>
        <begin position="102"/>
        <end position="121"/>
    </location>
</feature>
<proteinExistence type="predicted"/>
<dbReference type="InterPro" id="IPR020846">
    <property type="entry name" value="MFS_dom"/>
</dbReference>
<keyword evidence="2 5" id="KW-0812">Transmembrane</keyword>
<evidence type="ECO:0000256" key="1">
    <source>
        <dbReference type="ARBA" id="ARBA00004141"/>
    </source>
</evidence>
<dbReference type="GO" id="GO:0005886">
    <property type="term" value="C:plasma membrane"/>
    <property type="evidence" value="ECO:0007669"/>
    <property type="project" value="TreeGrafter"/>
</dbReference>
<dbReference type="SUPFAM" id="SSF103473">
    <property type="entry name" value="MFS general substrate transporter"/>
    <property type="match status" value="1"/>
</dbReference>
<dbReference type="Pfam" id="PF07690">
    <property type="entry name" value="MFS_1"/>
    <property type="match status" value="1"/>
</dbReference>
<dbReference type="InterPro" id="IPR011701">
    <property type="entry name" value="MFS"/>
</dbReference>
<feature type="transmembrane region" description="Helical" evidence="5">
    <location>
        <begin position="366"/>
        <end position="391"/>
    </location>
</feature>
<evidence type="ECO:0000259" key="6">
    <source>
        <dbReference type="PROSITE" id="PS50850"/>
    </source>
</evidence>
<dbReference type="PANTHER" id="PTHR23502">
    <property type="entry name" value="MAJOR FACILITATOR SUPERFAMILY"/>
    <property type="match status" value="1"/>
</dbReference>
<dbReference type="FunFam" id="1.20.1250.20:FF:000082">
    <property type="entry name" value="MFS multidrug transporter, putative"/>
    <property type="match status" value="1"/>
</dbReference>
<protein>
    <recommendedName>
        <fullName evidence="6">Major facilitator superfamily (MFS) profile domain-containing protein</fullName>
    </recommendedName>
</protein>
<dbReference type="Gene3D" id="1.20.1250.20">
    <property type="entry name" value="MFS general substrate transporter like domains"/>
    <property type="match status" value="1"/>
</dbReference>
<gene>
    <name evidence="7" type="ORF">NP233_g10402</name>
</gene>
<reference evidence="7" key="1">
    <citation type="submission" date="2022-07" db="EMBL/GenBank/DDBJ databases">
        <title>Genome Sequence of Leucocoprinus birnbaumii.</title>
        <authorList>
            <person name="Buettner E."/>
        </authorList>
    </citation>
    <scope>NUCLEOTIDE SEQUENCE</scope>
    <source>
        <strain evidence="7">VT141</strain>
    </source>
</reference>
<feature type="transmembrane region" description="Helical" evidence="5">
    <location>
        <begin position="157"/>
        <end position="178"/>
    </location>
</feature>
<organism evidence="7 8">
    <name type="scientific">Leucocoprinus birnbaumii</name>
    <dbReference type="NCBI Taxonomy" id="56174"/>
    <lineage>
        <taxon>Eukaryota</taxon>
        <taxon>Fungi</taxon>
        <taxon>Dikarya</taxon>
        <taxon>Basidiomycota</taxon>
        <taxon>Agaricomycotina</taxon>
        <taxon>Agaricomycetes</taxon>
        <taxon>Agaricomycetidae</taxon>
        <taxon>Agaricales</taxon>
        <taxon>Agaricineae</taxon>
        <taxon>Agaricaceae</taxon>
        <taxon>Leucocoprinus</taxon>
    </lineage>
</organism>
<feature type="transmembrane region" description="Helical" evidence="5">
    <location>
        <begin position="335"/>
        <end position="354"/>
    </location>
</feature>